<evidence type="ECO:0000313" key="1">
    <source>
        <dbReference type="EMBL" id="SPQ27179.1"/>
    </source>
</evidence>
<dbReference type="Gene3D" id="3.60.10.10">
    <property type="entry name" value="Endonuclease/exonuclease/phosphatase"/>
    <property type="match status" value="1"/>
</dbReference>
<evidence type="ECO:0000313" key="2">
    <source>
        <dbReference type="Proteomes" id="UP000289323"/>
    </source>
</evidence>
<dbReference type="AlphaFoldDB" id="A0A3S4CCB3"/>
<reference evidence="1 2" key="1">
    <citation type="submission" date="2018-04" db="EMBL/GenBank/DDBJ databases">
        <authorList>
            <person name="Huttner S."/>
            <person name="Dainat J."/>
        </authorList>
    </citation>
    <scope>NUCLEOTIDE SEQUENCE [LARGE SCALE GENOMIC DNA]</scope>
</reference>
<protein>
    <submittedName>
        <fullName evidence="1">46f8a10d-1410-4903-8375-2ebbba8d002f</fullName>
    </submittedName>
</protein>
<proteinExistence type="predicted"/>
<dbReference type="Proteomes" id="UP000289323">
    <property type="component" value="Unassembled WGS sequence"/>
</dbReference>
<sequence length="157" mass="16226">MNVAGLPAILNTNDAPDFKATNAATIGSRFAEYGYDVIHVQETATSGGVPFGSGLNALSNFDWVNFRGTTDCMAPKGFTFVRIAISGSTDNTSVAFISDFYNLHADAGTEAGDNAVRSLLASQNGTGPGLAAAWVELERSGDVPSAESLCENPAADA</sequence>
<dbReference type="SUPFAM" id="SSF56219">
    <property type="entry name" value="DNase I-like"/>
    <property type="match status" value="1"/>
</dbReference>
<organism evidence="1 2">
    <name type="scientific">Thermothielavioides terrestris</name>
    <dbReference type="NCBI Taxonomy" id="2587410"/>
    <lineage>
        <taxon>Eukaryota</taxon>
        <taxon>Fungi</taxon>
        <taxon>Dikarya</taxon>
        <taxon>Ascomycota</taxon>
        <taxon>Pezizomycotina</taxon>
        <taxon>Sordariomycetes</taxon>
        <taxon>Sordariomycetidae</taxon>
        <taxon>Sordariales</taxon>
        <taxon>Chaetomiaceae</taxon>
        <taxon>Thermothielavioides</taxon>
    </lineage>
</organism>
<gene>
    <name evidence="1" type="ORF">TT172_LOCUS9598</name>
</gene>
<accession>A0A3S4CCB3</accession>
<name>A0A3S4CCB3_9PEZI</name>
<dbReference type="EMBL" id="OUUZ01000019">
    <property type="protein sequence ID" value="SPQ27179.1"/>
    <property type="molecule type" value="Genomic_DNA"/>
</dbReference>
<dbReference type="InterPro" id="IPR036691">
    <property type="entry name" value="Endo/exonu/phosph_ase_sf"/>
</dbReference>